<keyword evidence="2" id="KW-0472">Membrane</keyword>
<keyword evidence="2" id="KW-1003">Cell membrane</keyword>
<evidence type="ECO:0000313" key="5">
    <source>
        <dbReference type="Proteomes" id="UP000266273"/>
    </source>
</evidence>
<sequence>MTAVTSSEERRPSAKDARFVRFSSDGGARLALSGDWTVRSLSRIERDLAAATPPPPSAKGRPLDLDLGGLGALDTAGAWRLLKLINELTAAGHEVTLRRIRDSHSKLLREIHARRTTEDAPPPHRPGIIEIAGDVVRGASGFFRDAAGLTTFLGTATAVFLRLLAMPWRFRAVSFVHHLEHVGLRAIPIISLICFLIGAVVMQQSIVQLRAFGAETFSVNMLGILSLREVGILLVSIIVAGRSASAFTAEIGTMKMREEIDAMRTMGIDPMETLVMPRLLALLVAMPLLTFWGDLMCLAGGAAMASIYLGYDLDIFAQRLHDAINLRHFLVGIVKAPFAALIIALVGCLEGLRVQGSAESLGLQVTRAVVKAIFLVIIMDAVFAIFLSAAGY</sequence>
<dbReference type="RefSeq" id="WP_119060150.1">
    <property type="nucleotide sequence ID" value="NZ_QXDF01000001.1"/>
</dbReference>
<dbReference type="GO" id="GO:0005548">
    <property type="term" value="F:phospholipid transporter activity"/>
    <property type="evidence" value="ECO:0007669"/>
    <property type="project" value="TreeGrafter"/>
</dbReference>
<dbReference type="InterPro" id="IPR036513">
    <property type="entry name" value="STAS_dom_sf"/>
</dbReference>
<dbReference type="PANTHER" id="PTHR30188">
    <property type="entry name" value="ABC TRANSPORTER PERMEASE PROTEIN-RELATED"/>
    <property type="match status" value="1"/>
</dbReference>
<dbReference type="OrthoDB" id="9805022at2"/>
<dbReference type="SUPFAM" id="SSF52091">
    <property type="entry name" value="SpoIIaa-like"/>
    <property type="match status" value="1"/>
</dbReference>
<dbReference type="NCBIfam" id="TIGR00056">
    <property type="entry name" value="MlaE family lipid ABC transporter permease subunit"/>
    <property type="match status" value="1"/>
</dbReference>
<accession>A0A397Q1F1</accession>
<keyword evidence="2" id="KW-1133">Transmembrane helix</keyword>
<feature type="transmembrane region" description="Helical" evidence="2">
    <location>
        <begin position="226"/>
        <end position="247"/>
    </location>
</feature>
<dbReference type="PROSITE" id="PS50801">
    <property type="entry name" value="STAS"/>
    <property type="match status" value="1"/>
</dbReference>
<dbReference type="InterPro" id="IPR002645">
    <property type="entry name" value="STAS_dom"/>
</dbReference>
<feature type="domain" description="STAS" evidence="3">
    <location>
        <begin position="30"/>
        <end position="111"/>
    </location>
</feature>
<dbReference type="InterPro" id="IPR030802">
    <property type="entry name" value="Permease_MalE"/>
</dbReference>
<name>A0A397Q1F1_9HYPH</name>
<feature type="transmembrane region" description="Helical" evidence="2">
    <location>
        <begin position="279"/>
        <end position="309"/>
    </location>
</feature>
<keyword evidence="2" id="KW-0812">Transmembrane</keyword>
<feature type="transmembrane region" description="Helical" evidence="2">
    <location>
        <begin position="329"/>
        <end position="349"/>
    </location>
</feature>
<organism evidence="4 5">
    <name type="scientific">Dichotomicrobium thermohalophilum</name>
    <dbReference type="NCBI Taxonomy" id="933063"/>
    <lineage>
        <taxon>Bacteria</taxon>
        <taxon>Pseudomonadati</taxon>
        <taxon>Pseudomonadota</taxon>
        <taxon>Alphaproteobacteria</taxon>
        <taxon>Hyphomicrobiales</taxon>
        <taxon>Hyphomicrobiaceae</taxon>
        <taxon>Dichotomicrobium</taxon>
    </lineage>
</organism>
<evidence type="ECO:0000256" key="2">
    <source>
        <dbReference type="RuleBase" id="RU362044"/>
    </source>
</evidence>
<dbReference type="InterPro" id="IPR058548">
    <property type="entry name" value="MlaB-like_STAS"/>
</dbReference>
<dbReference type="InterPro" id="IPR003453">
    <property type="entry name" value="ABC_MlaE_roteobac"/>
</dbReference>
<dbReference type="GO" id="GO:0043190">
    <property type="term" value="C:ATP-binding cassette (ABC) transporter complex"/>
    <property type="evidence" value="ECO:0007669"/>
    <property type="project" value="InterPro"/>
</dbReference>
<keyword evidence="5" id="KW-1185">Reference proteome</keyword>
<feature type="transmembrane region" description="Helical" evidence="2">
    <location>
        <begin position="369"/>
        <end position="390"/>
    </location>
</feature>
<evidence type="ECO:0000259" key="3">
    <source>
        <dbReference type="PROSITE" id="PS50801"/>
    </source>
</evidence>
<dbReference type="PANTHER" id="PTHR30188:SF3">
    <property type="entry name" value="ABC TRANSPORTER PERMEASE"/>
    <property type="match status" value="1"/>
</dbReference>
<comment type="function">
    <text evidence="1">Could be part of an ABC transporter complex.</text>
</comment>
<reference evidence="4 5" key="1">
    <citation type="submission" date="2018-08" db="EMBL/GenBank/DDBJ databases">
        <title>Genomic Encyclopedia of Archaeal and Bacterial Type Strains, Phase II (KMG-II): from individual species to whole genera.</title>
        <authorList>
            <person name="Goeker M."/>
        </authorList>
    </citation>
    <scope>NUCLEOTIDE SEQUENCE [LARGE SCALE GENOMIC DNA]</scope>
    <source>
        <strain evidence="4 5">DSM 5002</strain>
    </source>
</reference>
<dbReference type="Pfam" id="PF13466">
    <property type="entry name" value="STAS_2"/>
    <property type="match status" value="1"/>
</dbReference>
<feature type="transmembrane region" description="Helical" evidence="2">
    <location>
        <begin position="186"/>
        <end position="206"/>
    </location>
</feature>
<comment type="caution">
    <text evidence="4">The sequence shown here is derived from an EMBL/GenBank/DDBJ whole genome shotgun (WGS) entry which is preliminary data.</text>
</comment>
<keyword evidence="2" id="KW-0997">Cell inner membrane</keyword>
<gene>
    <name evidence="4" type="ORF">BXY53_0275</name>
</gene>
<protein>
    <submittedName>
        <fullName evidence="4">Phospholipid/cholesterol/gamma-HCH transport system permease protein</fullName>
    </submittedName>
</protein>
<dbReference type="Proteomes" id="UP000266273">
    <property type="component" value="Unassembled WGS sequence"/>
</dbReference>
<dbReference type="AlphaFoldDB" id="A0A397Q1F1"/>
<dbReference type="Pfam" id="PF02405">
    <property type="entry name" value="MlaE"/>
    <property type="match status" value="1"/>
</dbReference>
<evidence type="ECO:0000256" key="1">
    <source>
        <dbReference type="ARBA" id="ARBA00003787"/>
    </source>
</evidence>
<comment type="subcellular location">
    <subcellularLocation>
        <location evidence="2">Cell inner membrane</location>
        <topology evidence="2">Multi-pass membrane protein</topology>
    </subcellularLocation>
</comment>
<feature type="transmembrane region" description="Helical" evidence="2">
    <location>
        <begin position="146"/>
        <end position="165"/>
    </location>
</feature>
<evidence type="ECO:0000313" key="4">
    <source>
        <dbReference type="EMBL" id="RIA55216.1"/>
    </source>
</evidence>
<comment type="similarity">
    <text evidence="2">Belongs to the MlaE permease family.</text>
</comment>
<dbReference type="EMBL" id="QXDF01000001">
    <property type="protein sequence ID" value="RIA55216.1"/>
    <property type="molecule type" value="Genomic_DNA"/>
</dbReference>
<proteinExistence type="inferred from homology"/>